<evidence type="ECO:0000313" key="1">
    <source>
        <dbReference type="EMBL" id="MBD0824057.1"/>
    </source>
</evidence>
<name>A0A8J6Q1Y2_9FLAO</name>
<dbReference type="InterPro" id="IPR026341">
    <property type="entry name" value="T9SS_type_B"/>
</dbReference>
<dbReference type="RefSeq" id="WP_188223362.1">
    <property type="nucleotide sequence ID" value="NZ_JACVXD010000003.1"/>
</dbReference>
<evidence type="ECO:0000313" key="2">
    <source>
        <dbReference type="Proteomes" id="UP000621516"/>
    </source>
</evidence>
<dbReference type="InterPro" id="IPR013783">
    <property type="entry name" value="Ig-like_fold"/>
</dbReference>
<sequence length="774" mass="85782">MKHLVIISFLLIYKLGFTQNVQVDSQSYTAQQLIEDILIGSNCISNVVVTNVSGGNFNGTDQSYGYFDASGTSFPFQSGVVLSTGKLSNVPGPNTTLSDDDANNWNGDNDLENILNENNTTNATIIEFEFTSIASQISFRYLFASEEYQENNANTCQYSDLFGFLIRNVNDVQCDNIALIPNTQTPVKVTTVHPEIPNGCAAQNEAYFGSWNNTSAPINFNGQTTVLTATANTVPNETYHVKLVIADEQNYRYDSAVFLEAGSFILNTDLGEHRLIATNNPLCKNETITFDASASNGNSYKWFKDNIALINETNSTYTATETGTYNVEIDLGNNCTSYGEITIEYIENPIVSNTTLIACDENQDGLTTYNLFDAEQTITNSDNTLQITNFYRIPSDAENQLNEISNPSTFENTIPQQIVYARVENQSQCFSIAEITLDISINNMAIAPFETCDDNTPDGFTLFNLDDLRNRIEPNVPVNSVITFYKTTDDLFSETNALPDAYENVDAYTETIWVKIENGIDCYAVASVDLVVLESPQFSSIKNIGYCLNSYPETITIDSGLLNASNNNPTYQWYLNNSIIPENSSSININETGTYTVTVTFNNGCSESNTIEVVPSNVATIENIDILQASENSTITINVSGEGIYEFAIDNSIFQDSNTFSNVSAGIHTVFVNDLNGCGMVQQQISVLGFPKYFTPNGDGINDFWKPYGVTSEFYSDIDIKIFNRYGKLIKQIKPSQSGWNGTLQGQPLPNDDYWYRVVLKDGSKYTGHFSLKR</sequence>
<proteinExistence type="predicted"/>
<dbReference type="Gene3D" id="2.60.40.10">
    <property type="entry name" value="Immunoglobulins"/>
    <property type="match status" value="2"/>
</dbReference>
<keyword evidence="2" id="KW-1185">Reference proteome</keyword>
<dbReference type="NCBIfam" id="NF038133">
    <property type="entry name" value="choice_anch_L"/>
    <property type="match status" value="1"/>
</dbReference>
<organism evidence="1 2">
    <name type="scientific">Aestuariibaculum marinum</name>
    <dbReference type="NCBI Taxonomy" id="2683592"/>
    <lineage>
        <taxon>Bacteria</taxon>
        <taxon>Pseudomonadati</taxon>
        <taxon>Bacteroidota</taxon>
        <taxon>Flavobacteriia</taxon>
        <taxon>Flavobacteriales</taxon>
        <taxon>Flavobacteriaceae</taxon>
    </lineage>
</organism>
<reference evidence="1 2" key="1">
    <citation type="journal article" date="2018" name="J. Microbiol.">
        <title>Aestuariibaculum marinum sp. nov., a marine bacterium isolated from seawater in South Korea.</title>
        <authorList>
            <person name="Choi J."/>
            <person name="Lee D."/>
            <person name="Jang J.H."/>
            <person name="Cha S."/>
            <person name="Seo T."/>
        </authorList>
    </citation>
    <scope>NUCLEOTIDE SEQUENCE [LARGE SCALE GENOMIC DNA]</scope>
    <source>
        <strain evidence="1 2">IP7</strain>
    </source>
</reference>
<dbReference type="InterPro" id="IPR049804">
    <property type="entry name" value="Choice_anch_L"/>
</dbReference>
<protein>
    <submittedName>
        <fullName evidence="1">T9SS type B sorting domain-containing protein</fullName>
    </submittedName>
</protein>
<gene>
    <name evidence="1" type="ORF">ICJ85_08475</name>
</gene>
<dbReference type="Pfam" id="PF13585">
    <property type="entry name" value="CHU_C"/>
    <property type="match status" value="1"/>
</dbReference>
<dbReference type="Proteomes" id="UP000621516">
    <property type="component" value="Unassembled WGS sequence"/>
</dbReference>
<accession>A0A8J6Q1Y2</accession>
<comment type="caution">
    <text evidence="1">The sequence shown here is derived from an EMBL/GenBank/DDBJ whole genome shotgun (WGS) entry which is preliminary data.</text>
</comment>
<dbReference type="EMBL" id="JACVXD010000003">
    <property type="protein sequence ID" value="MBD0824057.1"/>
    <property type="molecule type" value="Genomic_DNA"/>
</dbReference>
<dbReference type="NCBIfam" id="TIGR04131">
    <property type="entry name" value="Bac_Flav_CTERM"/>
    <property type="match status" value="1"/>
</dbReference>
<dbReference type="AlphaFoldDB" id="A0A8J6Q1Y2"/>